<organism evidence="4 5">
    <name type="scientific">Taphrina deformans (strain PYCC 5710 / ATCC 11124 / CBS 356.35 / IMI 108563 / JCM 9778 / NBRC 8474)</name>
    <name type="common">Peach leaf curl fungus</name>
    <name type="synonym">Lalaria deformans</name>
    <dbReference type="NCBI Taxonomy" id="1097556"/>
    <lineage>
        <taxon>Eukaryota</taxon>
        <taxon>Fungi</taxon>
        <taxon>Dikarya</taxon>
        <taxon>Ascomycota</taxon>
        <taxon>Taphrinomycotina</taxon>
        <taxon>Taphrinomycetes</taxon>
        <taxon>Taphrinales</taxon>
        <taxon>Taphrinaceae</taxon>
        <taxon>Taphrina</taxon>
    </lineage>
</organism>
<dbReference type="InterPro" id="IPR012340">
    <property type="entry name" value="NA-bd_OB-fold"/>
</dbReference>
<dbReference type="STRING" id="1097556.R4XBW6"/>
<dbReference type="GO" id="GO:0003697">
    <property type="term" value="F:single-stranded DNA binding"/>
    <property type="evidence" value="ECO:0007669"/>
    <property type="project" value="InterPro"/>
</dbReference>
<accession>R4XBW6</accession>
<dbReference type="OrthoDB" id="10453042at2759"/>
<dbReference type="EMBL" id="CAHR02000061">
    <property type="protein sequence ID" value="CCG81871.1"/>
    <property type="molecule type" value="Genomic_DNA"/>
</dbReference>
<dbReference type="PROSITE" id="PS50935">
    <property type="entry name" value="SSB"/>
    <property type="match status" value="1"/>
</dbReference>
<evidence type="ECO:0000313" key="5">
    <source>
        <dbReference type="Proteomes" id="UP000013776"/>
    </source>
</evidence>
<name>R4XBW6_TAPDE</name>
<reference evidence="4 5" key="1">
    <citation type="journal article" date="2013" name="MBio">
        <title>Genome sequencing of the plant pathogen Taphrina deformans, the causal agent of peach leaf curl.</title>
        <authorList>
            <person name="Cisse O.H."/>
            <person name="Almeida J.M.G.C.F."/>
            <person name="Fonseca A."/>
            <person name="Kumar A.A."/>
            <person name="Salojaervi J."/>
            <person name="Overmyer K."/>
            <person name="Hauser P.M."/>
            <person name="Pagni M."/>
        </authorList>
    </citation>
    <scope>NUCLEOTIDE SEQUENCE [LARGE SCALE GENOMIC DNA]</scope>
    <source>
        <strain evidence="5">PYCC 5710 / ATCC 11124 / CBS 356.35 / IMI 108563 / JCM 9778 / NBRC 8474</strain>
    </source>
</reference>
<dbReference type="SUPFAM" id="SSF50249">
    <property type="entry name" value="Nucleic acid-binding proteins"/>
    <property type="match status" value="1"/>
</dbReference>
<sequence length="174" mass="19456">MSHSLSTLTHLLLHYKQLVRQRTDDLASLVMMNRLARQFSTTSFHRDTATCQLLGKFGSTPSTFTTRDGQPGVRYLFAVNRGSMDNATTSWFNVVSFDERAIERLTVEDLKGAKALVNGTLDVRRSKDDKTGQYSDQVNIKQISLHIIERSKKTQAAVPSNEDQAGALEDSFSV</sequence>
<protein>
    <recommendedName>
        <fullName evidence="6">SsDNA binding protein</fullName>
    </recommendedName>
</protein>
<dbReference type="Gene3D" id="2.40.50.140">
    <property type="entry name" value="Nucleic acid-binding proteins"/>
    <property type="match status" value="1"/>
</dbReference>
<evidence type="ECO:0008006" key="6">
    <source>
        <dbReference type="Google" id="ProtNLM"/>
    </source>
</evidence>
<dbReference type="Pfam" id="PF00436">
    <property type="entry name" value="SSB"/>
    <property type="match status" value="1"/>
</dbReference>
<keyword evidence="1 2" id="KW-0238">DNA-binding</keyword>
<evidence type="ECO:0000313" key="4">
    <source>
        <dbReference type="EMBL" id="CCG81871.1"/>
    </source>
</evidence>
<feature type="region of interest" description="Disordered" evidence="3">
    <location>
        <begin position="154"/>
        <end position="174"/>
    </location>
</feature>
<proteinExistence type="predicted"/>
<evidence type="ECO:0000256" key="1">
    <source>
        <dbReference type="ARBA" id="ARBA00023125"/>
    </source>
</evidence>
<dbReference type="AlphaFoldDB" id="R4XBW6"/>
<dbReference type="VEuPathDB" id="FungiDB:TAPDE_001748"/>
<dbReference type="Proteomes" id="UP000013776">
    <property type="component" value="Unassembled WGS sequence"/>
</dbReference>
<comment type="caution">
    <text evidence="4">The sequence shown here is derived from an EMBL/GenBank/DDBJ whole genome shotgun (WGS) entry which is preliminary data.</text>
</comment>
<keyword evidence="5" id="KW-1185">Reference proteome</keyword>
<gene>
    <name evidence="4" type="ORF">TAPDE_001748</name>
</gene>
<evidence type="ECO:0000256" key="3">
    <source>
        <dbReference type="SAM" id="MobiDB-lite"/>
    </source>
</evidence>
<dbReference type="InterPro" id="IPR000424">
    <property type="entry name" value="Primosome_PriB/ssb"/>
</dbReference>
<evidence type="ECO:0000256" key="2">
    <source>
        <dbReference type="PROSITE-ProRule" id="PRU00252"/>
    </source>
</evidence>